<gene>
    <name evidence="1" type="ORF">TSPGSL018_7604</name>
</gene>
<evidence type="ECO:0000313" key="1">
    <source>
        <dbReference type="EMBL" id="JAC68927.1"/>
    </source>
</evidence>
<protein>
    <submittedName>
        <fullName evidence="1">Transmembrane protein</fullName>
    </submittedName>
</protein>
<feature type="non-terminal residue" evidence="1">
    <location>
        <position position="175"/>
    </location>
</feature>
<name>A0A061R7K4_9CHLO</name>
<proteinExistence type="predicted"/>
<keyword evidence="1" id="KW-0472">Membrane</keyword>
<dbReference type="AlphaFoldDB" id="A0A061R7K4"/>
<keyword evidence="1" id="KW-0812">Transmembrane</keyword>
<organism evidence="1">
    <name type="scientific">Tetraselmis sp. GSL018</name>
    <dbReference type="NCBI Taxonomy" id="582737"/>
    <lineage>
        <taxon>Eukaryota</taxon>
        <taxon>Viridiplantae</taxon>
        <taxon>Chlorophyta</taxon>
        <taxon>core chlorophytes</taxon>
        <taxon>Chlorodendrophyceae</taxon>
        <taxon>Chlorodendrales</taxon>
        <taxon>Chlorodendraceae</taxon>
        <taxon>Tetraselmis</taxon>
    </lineage>
</organism>
<reference evidence="1" key="1">
    <citation type="submission" date="2014-05" db="EMBL/GenBank/DDBJ databases">
        <title>The transcriptome of the halophilic microalga Tetraselmis sp. GSL018 isolated from the Great Salt Lake, Utah.</title>
        <authorList>
            <person name="Jinkerson R.E."/>
            <person name="D'Adamo S."/>
            <person name="Posewitz M.C."/>
        </authorList>
    </citation>
    <scope>NUCLEOTIDE SEQUENCE</scope>
    <source>
        <strain evidence="1">GSL018</strain>
    </source>
</reference>
<accession>A0A061R7K4</accession>
<dbReference type="EMBL" id="GBEZ01017402">
    <property type="protein sequence ID" value="JAC68927.1"/>
    <property type="molecule type" value="Transcribed_RNA"/>
</dbReference>
<sequence length="175" mass="19331">MFDLCGICCGHFMLPFWEFFGGVLIGKAFVKVSLQVCALVTVFSRDHREELLNVVERMVPGRIIFVDQLLPARFQKPPAEVLHNIINSKIAEFQEGLAEREAAAMGGSWNASVDKVTGALSSWDGFVDLLSSLLPTPWGAVMNILIGAFFVSCVHQIAQQHAEEASKRQLANLKK</sequence>